<dbReference type="PANTHER" id="PTHR30336:SF0">
    <property type="entry name" value="PROTEIN SANA"/>
    <property type="match status" value="1"/>
</dbReference>
<keyword evidence="2" id="KW-1003">Cell membrane</keyword>
<dbReference type="PANTHER" id="PTHR30336">
    <property type="entry name" value="INNER MEMBRANE PROTEIN, PROBABLE PERMEASE"/>
    <property type="match status" value="1"/>
</dbReference>
<dbReference type="Proteomes" id="UP000230084">
    <property type="component" value="Unassembled WGS sequence"/>
</dbReference>
<name>A0A2H0RNL7_9BACT</name>
<gene>
    <name evidence="9" type="ORF">COV06_01400</name>
</gene>
<dbReference type="Pfam" id="PF02698">
    <property type="entry name" value="DUF218"/>
    <property type="match status" value="1"/>
</dbReference>
<evidence type="ECO:0000256" key="6">
    <source>
        <dbReference type="ARBA" id="ARBA00023136"/>
    </source>
</evidence>
<evidence type="ECO:0000259" key="8">
    <source>
        <dbReference type="Pfam" id="PF02698"/>
    </source>
</evidence>
<evidence type="ECO:0000256" key="1">
    <source>
        <dbReference type="ARBA" id="ARBA00004377"/>
    </source>
</evidence>
<comment type="subcellular location">
    <subcellularLocation>
        <location evidence="1">Cell inner membrane</location>
        <topology evidence="1">Single-pass membrane protein</topology>
    </subcellularLocation>
</comment>
<sequence length="222" mass="24888">MNTHVKNNRSLVLPLLIVAGLAAFLLIGYADFVVNKAAEGHAYTSIAEMPHTKTALLLGTSKYVPDGRDNLFYTYRMNAAVELFEAGKVDYILISGDNGTLQYSEPKMMQTDLLDRGIPSDRIYLDYAGFRTWDSVVRANKVFLENNFVIVSQAFQNQRALYIAQTNGIEAIAYNVQDVSVARSPRIWLRERLARVKVLLDVLLHTQPKFLGDTIEIGGEVE</sequence>
<keyword evidence="6" id="KW-0472">Membrane</keyword>
<reference evidence="9 10" key="1">
    <citation type="submission" date="2017-09" db="EMBL/GenBank/DDBJ databases">
        <title>Depth-based differentiation of microbial function through sediment-hosted aquifers and enrichment of novel symbionts in the deep terrestrial subsurface.</title>
        <authorList>
            <person name="Probst A.J."/>
            <person name="Ladd B."/>
            <person name="Jarett J.K."/>
            <person name="Geller-Mcgrath D.E."/>
            <person name="Sieber C.M."/>
            <person name="Emerson J.B."/>
            <person name="Anantharaman K."/>
            <person name="Thomas B.C."/>
            <person name="Malmstrom R."/>
            <person name="Stieglmeier M."/>
            <person name="Klingl A."/>
            <person name="Woyke T."/>
            <person name="Ryan C.M."/>
            <person name="Banfield J.F."/>
        </authorList>
    </citation>
    <scope>NUCLEOTIDE SEQUENCE [LARGE SCALE GENOMIC DNA]</scope>
    <source>
        <strain evidence="9">CG10_big_fil_rev_8_21_14_0_10_50_16</strain>
    </source>
</reference>
<comment type="function">
    <text evidence="7">Participates in the barrier function of the cell envelope.</text>
</comment>
<keyword evidence="4" id="KW-0812">Transmembrane</keyword>
<evidence type="ECO:0000256" key="2">
    <source>
        <dbReference type="ARBA" id="ARBA00022475"/>
    </source>
</evidence>
<evidence type="ECO:0000313" key="10">
    <source>
        <dbReference type="Proteomes" id="UP000230084"/>
    </source>
</evidence>
<proteinExistence type="predicted"/>
<protein>
    <submittedName>
        <fullName evidence="9">Protein SanA</fullName>
    </submittedName>
</protein>
<dbReference type="EMBL" id="PCYM01000001">
    <property type="protein sequence ID" value="PIR48036.1"/>
    <property type="molecule type" value="Genomic_DNA"/>
</dbReference>
<dbReference type="InterPro" id="IPR003848">
    <property type="entry name" value="DUF218"/>
</dbReference>
<dbReference type="GO" id="GO:0005886">
    <property type="term" value="C:plasma membrane"/>
    <property type="evidence" value="ECO:0007669"/>
    <property type="project" value="UniProtKB-SubCell"/>
</dbReference>
<keyword evidence="5" id="KW-1133">Transmembrane helix</keyword>
<evidence type="ECO:0000256" key="3">
    <source>
        <dbReference type="ARBA" id="ARBA00022519"/>
    </source>
</evidence>
<organism evidence="9 10">
    <name type="scientific">Candidatus Uhrbacteria bacterium CG10_big_fil_rev_8_21_14_0_10_50_16</name>
    <dbReference type="NCBI Taxonomy" id="1975039"/>
    <lineage>
        <taxon>Bacteria</taxon>
        <taxon>Candidatus Uhriibacteriota</taxon>
    </lineage>
</organism>
<dbReference type="AlphaFoldDB" id="A0A2H0RNL7"/>
<comment type="caution">
    <text evidence="9">The sequence shown here is derived from an EMBL/GenBank/DDBJ whole genome shotgun (WGS) entry which is preliminary data.</text>
</comment>
<accession>A0A2H0RNL7</accession>
<dbReference type="InterPro" id="IPR051599">
    <property type="entry name" value="Cell_Envelope_Assoc"/>
</dbReference>
<feature type="domain" description="DUF218" evidence="8">
    <location>
        <begin position="72"/>
        <end position="191"/>
    </location>
</feature>
<evidence type="ECO:0000256" key="7">
    <source>
        <dbReference type="ARBA" id="ARBA00037355"/>
    </source>
</evidence>
<keyword evidence="3" id="KW-0997">Cell inner membrane</keyword>
<evidence type="ECO:0000256" key="5">
    <source>
        <dbReference type="ARBA" id="ARBA00022989"/>
    </source>
</evidence>
<dbReference type="CDD" id="cd06259">
    <property type="entry name" value="YdcF-like"/>
    <property type="match status" value="1"/>
</dbReference>
<evidence type="ECO:0000313" key="9">
    <source>
        <dbReference type="EMBL" id="PIR48036.1"/>
    </source>
</evidence>
<evidence type="ECO:0000256" key="4">
    <source>
        <dbReference type="ARBA" id="ARBA00022692"/>
    </source>
</evidence>